<name>A0A7M1S316_9BACT</name>
<evidence type="ECO:0000313" key="1">
    <source>
        <dbReference type="EMBL" id="QOR61442.1"/>
    </source>
</evidence>
<gene>
    <name evidence="1" type="primary">thiS</name>
    <name evidence="1" type="ORF">IMZ28_08325</name>
</gene>
<accession>A0A7M1S316</accession>
<keyword evidence="2" id="KW-1185">Reference proteome</keyword>
<dbReference type="Proteomes" id="UP000595074">
    <property type="component" value="Chromosome"/>
</dbReference>
<dbReference type="SUPFAM" id="SSF54285">
    <property type="entry name" value="MoaD/ThiS"/>
    <property type="match status" value="1"/>
</dbReference>
<dbReference type="KEGG" id="sinu:IMZ28_08325"/>
<reference evidence="1 2" key="1">
    <citation type="submission" date="2020-10" db="EMBL/GenBank/DDBJ databases">
        <title>The genome of sulfurovum sp.</title>
        <authorList>
            <person name="Xie S."/>
            <person name="Shao Z."/>
            <person name="Jiang L."/>
        </authorList>
    </citation>
    <scope>NUCLEOTIDE SEQUENCE [LARGE SCALE GENOMIC DNA]</scope>
    <source>
        <strain evidence="1 2">ST-419</strain>
    </source>
</reference>
<organism evidence="1 2">
    <name type="scientific">Sulfurovum indicum</name>
    <dbReference type="NCBI Taxonomy" id="2779528"/>
    <lineage>
        <taxon>Bacteria</taxon>
        <taxon>Pseudomonadati</taxon>
        <taxon>Campylobacterota</taxon>
        <taxon>Epsilonproteobacteria</taxon>
        <taxon>Campylobacterales</taxon>
        <taxon>Sulfurovaceae</taxon>
        <taxon>Sulfurovum</taxon>
    </lineage>
</organism>
<dbReference type="InterPro" id="IPR012675">
    <property type="entry name" value="Beta-grasp_dom_sf"/>
</dbReference>
<dbReference type="InterPro" id="IPR003749">
    <property type="entry name" value="ThiS/MoaD-like"/>
</dbReference>
<protein>
    <submittedName>
        <fullName evidence="1">Sulfur carrier protein ThiS</fullName>
    </submittedName>
</protein>
<dbReference type="Gene3D" id="3.10.20.30">
    <property type="match status" value="1"/>
</dbReference>
<dbReference type="InterPro" id="IPR016155">
    <property type="entry name" value="Mopterin_synth/thiamin_S_b"/>
</dbReference>
<dbReference type="InterPro" id="IPR010035">
    <property type="entry name" value="Thi_S"/>
</dbReference>
<evidence type="ECO:0000313" key="2">
    <source>
        <dbReference type="Proteomes" id="UP000595074"/>
    </source>
</evidence>
<dbReference type="NCBIfam" id="TIGR01683">
    <property type="entry name" value="thiS"/>
    <property type="match status" value="1"/>
</dbReference>
<dbReference type="PANTHER" id="PTHR34472:SF1">
    <property type="entry name" value="SULFUR CARRIER PROTEIN THIS"/>
    <property type="match status" value="1"/>
</dbReference>
<dbReference type="RefSeq" id="WP_197548115.1">
    <property type="nucleotide sequence ID" value="NZ_CP063164.1"/>
</dbReference>
<dbReference type="AlphaFoldDB" id="A0A7M1S316"/>
<sequence length="66" mass="7035">MNITVNGESKELEESVTVATLMDQLGYTGNIGAVAVNMSFIPSDKYRETVLKEGDEVEILAPVCGG</sequence>
<dbReference type="PANTHER" id="PTHR34472">
    <property type="entry name" value="SULFUR CARRIER PROTEIN THIS"/>
    <property type="match status" value="1"/>
</dbReference>
<dbReference type="Pfam" id="PF02597">
    <property type="entry name" value="ThiS"/>
    <property type="match status" value="1"/>
</dbReference>
<proteinExistence type="predicted"/>
<dbReference type="CDD" id="cd00565">
    <property type="entry name" value="Ubl_ThiS"/>
    <property type="match status" value="1"/>
</dbReference>
<dbReference type="EMBL" id="CP063164">
    <property type="protein sequence ID" value="QOR61442.1"/>
    <property type="molecule type" value="Genomic_DNA"/>
</dbReference>